<dbReference type="PANTHER" id="PTHR24305">
    <property type="entry name" value="CYTOCHROME P450"/>
    <property type="match status" value="1"/>
</dbReference>
<dbReference type="PRINTS" id="PR00385">
    <property type="entry name" value="P450"/>
</dbReference>
<keyword evidence="4 5" id="KW-0408">Iron</keyword>
<dbReference type="PRINTS" id="PR00463">
    <property type="entry name" value="EP450I"/>
</dbReference>
<evidence type="ECO:0000313" key="9">
    <source>
        <dbReference type="Proteomes" id="UP001174694"/>
    </source>
</evidence>
<keyword evidence="9" id="KW-1185">Reference proteome</keyword>
<dbReference type="Pfam" id="PF00067">
    <property type="entry name" value="p450"/>
    <property type="match status" value="1"/>
</dbReference>
<keyword evidence="2 5" id="KW-0349">Heme</keyword>
<comment type="cofactor">
    <cofactor evidence="1 5">
        <name>heme</name>
        <dbReference type="ChEBI" id="CHEBI:30413"/>
    </cofactor>
</comment>
<dbReference type="InterPro" id="IPR036396">
    <property type="entry name" value="Cyt_P450_sf"/>
</dbReference>
<evidence type="ECO:0000256" key="7">
    <source>
        <dbReference type="SAM" id="Phobius"/>
    </source>
</evidence>
<evidence type="ECO:0000256" key="6">
    <source>
        <dbReference type="RuleBase" id="RU000461"/>
    </source>
</evidence>
<keyword evidence="6" id="KW-0560">Oxidoreductase</keyword>
<dbReference type="PROSITE" id="PS00086">
    <property type="entry name" value="CYTOCHROME_P450"/>
    <property type="match status" value="1"/>
</dbReference>
<dbReference type="SUPFAM" id="SSF48264">
    <property type="entry name" value="Cytochrome P450"/>
    <property type="match status" value="1"/>
</dbReference>
<protein>
    <submittedName>
        <fullName evidence="8">Cytochrome P450</fullName>
    </submittedName>
</protein>
<proteinExistence type="inferred from homology"/>
<dbReference type="InterPro" id="IPR002401">
    <property type="entry name" value="Cyt_P450_E_grp-I"/>
</dbReference>
<evidence type="ECO:0000256" key="1">
    <source>
        <dbReference type="ARBA" id="ARBA00001971"/>
    </source>
</evidence>
<comment type="caution">
    <text evidence="8">The sequence shown here is derived from an EMBL/GenBank/DDBJ whole genome shotgun (WGS) entry which is preliminary data.</text>
</comment>
<keyword evidence="3 5" id="KW-0479">Metal-binding</keyword>
<dbReference type="AlphaFoldDB" id="A0AA38R7V6"/>
<keyword evidence="7" id="KW-1133">Transmembrane helix</keyword>
<sequence>MIFLAATLAIAVGGFFLVLFRHIYDYLRDAKGLRRFPGMTALAPFTNLPCMYYASQGKRFKAFHDAHERLGPIVRVGPSSISFNDAVGFKDIYGHGSHVRKGEFYDVLAGSHRHLADVADREEHARKRRVLAGAYSQTGLERWEHIVADRTAALIHQYDNLCREPKYRATLHADSKYRDSTFEGYINHRHWMILFAQDAIAQIGLTADLNLIEAGHDIVIVKDANNGKERKFSYREALWRSHKIQTSFVWSPRWFSWLSYMSGWHPYWADNTNYTHMCVDLVQRRLKRAEAGEKLNDFFSYILQDKYGKANMYPIGEMAAECSIMLNAGSDTTGIALTNVLYWLLKNPACFSKLRAELDSVLDDEEAVAAYDKVKHLPYLRACLDESLRLTPPNTMSVSRLTPPQGMEIMGHWIPGNTTVHSPPYTMHRNARAFPNPEAFQPERWLAEDSKDLQPHFITFSGGARGCIGRNITYLEQTLALASMVHRYDFDLPSEDWVLGQKEAFTCSPSDMPVKIRMRQLQNKA</sequence>
<dbReference type="GO" id="GO:0020037">
    <property type="term" value="F:heme binding"/>
    <property type="evidence" value="ECO:0007669"/>
    <property type="project" value="InterPro"/>
</dbReference>
<dbReference type="PANTHER" id="PTHR24305:SF172">
    <property type="entry name" value="P450, PUTATIVE (EUROFUNG)-RELATED"/>
    <property type="match status" value="1"/>
</dbReference>
<dbReference type="CDD" id="cd11061">
    <property type="entry name" value="CYP67-like"/>
    <property type="match status" value="1"/>
</dbReference>
<name>A0AA38R7V6_9PEZI</name>
<dbReference type="InterPro" id="IPR017972">
    <property type="entry name" value="Cyt_P450_CS"/>
</dbReference>
<evidence type="ECO:0000313" key="8">
    <source>
        <dbReference type="EMBL" id="KAJ9132159.1"/>
    </source>
</evidence>
<dbReference type="Proteomes" id="UP001174694">
    <property type="component" value="Unassembled WGS sequence"/>
</dbReference>
<dbReference type="GO" id="GO:0005506">
    <property type="term" value="F:iron ion binding"/>
    <property type="evidence" value="ECO:0007669"/>
    <property type="project" value="InterPro"/>
</dbReference>
<feature type="transmembrane region" description="Helical" evidence="7">
    <location>
        <begin position="6"/>
        <end position="24"/>
    </location>
</feature>
<feature type="binding site" description="axial binding residue" evidence="5">
    <location>
        <position position="467"/>
    </location>
    <ligand>
        <name>heme</name>
        <dbReference type="ChEBI" id="CHEBI:30413"/>
    </ligand>
    <ligandPart>
        <name>Fe</name>
        <dbReference type="ChEBI" id="CHEBI:18248"/>
    </ligandPart>
</feature>
<gene>
    <name evidence="8" type="ORF">NKR23_g11409</name>
</gene>
<keyword evidence="7" id="KW-0472">Membrane</keyword>
<comment type="similarity">
    <text evidence="6">Belongs to the cytochrome P450 family.</text>
</comment>
<evidence type="ECO:0000256" key="3">
    <source>
        <dbReference type="ARBA" id="ARBA00022723"/>
    </source>
</evidence>
<accession>A0AA38R7V6</accession>
<dbReference type="InterPro" id="IPR050121">
    <property type="entry name" value="Cytochrome_P450_monoxygenase"/>
</dbReference>
<evidence type="ECO:0000256" key="2">
    <source>
        <dbReference type="ARBA" id="ARBA00022617"/>
    </source>
</evidence>
<keyword evidence="6" id="KW-0503">Monooxygenase</keyword>
<dbReference type="GO" id="GO:0016705">
    <property type="term" value="F:oxidoreductase activity, acting on paired donors, with incorporation or reduction of molecular oxygen"/>
    <property type="evidence" value="ECO:0007669"/>
    <property type="project" value="InterPro"/>
</dbReference>
<dbReference type="InterPro" id="IPR001128">
    <property type="entry name" value="Cyt_P450"/>
</dbReference>
<reference evidence="8" key="1">
    <citation type="submission" date="2022-07" db="EMBL/GenBank/DDBJ databases">
        <title>Fungi with potential for degradation of polypropylene.</title>
        <authorList>
            <person name="Gostincar C."/>
        </authorList>
    </citation>
    <scope>NUCLEOTIDE SEQUENCE</scope>
    <source>
        <strain evidence="8">EXF-13308</strain>
    </source>
</reference>
<evidence type="ECO:0000256" key="4">
    <source>
        <dbReference type="ARBA" id="ARBA00023004"/>
    </source>
</evidence>
<dbReference type="Gene3D" id="1.10.630.10">
    <property type="entry name" value="Cytochrome P450"/>
    <property type="match status" value="1"/>
</dbReference>
<organism evidence="8 9">
    <name type="scientific">Pleurostoma richardsiae</name>
    <dbReference type="NCBI Taxonomy" id="41990"/>
    <lineage>
        <taxon>Eukaryota</taxon>
        <taxon>Fungi</taxon>
        <taxon>Dikarya</taxon>
        <taxon>Ascomycota</taxon>
        <taxon>Pezizomycotina</taxon>
        <taxon>Sordariomycetes</taxon>
        <taxon>Sordariomycetidae</taxon>
        <taxon>Calosphaeriales</taxon>
        <taxon>Pleurostomataceae</taxon>
        <taxon>Pleurostoma</taxon>
    </lineage>
</organism>
<dbReference type="EMBL" id="JANBVO010000060">
    <property type="protein sequence ID" value="KAJ9132159.1"/>
    <property type="molecule type" value="Genomic_DNA"/>
</dbReference>
<evidence type="ECO:0000256" key="5">
    <source>
        <dbReference type="PIRSR" id="PIRSR602401-1"/>
    </source>
</evidence>
<dbReference type="GO" id="GO:0004497">
    <property type="term" value="F:monooxygenase activity"/>
    <property type="evidence" value="ECO:0007669"/>
    <property type="project" value="UniProtKB-KW"/>
</dbReference>
<keyword evidence="7" id="KW-0812">Transmembrane</keyword>